<keyword evidence="1" id="KW-0472">Membrane</keyword>
<dbReference type="EMBL" id="BRPK01000005">
    <property type="protein sequence ID" value="GLB38164.1"/>
    <property type="molecule type" value="Genomic_DNA"/>
</dbReference>
<feature type="transmembrane region" description="Helical" evidence="1">
    <location>
        <begin position="51"/>
        <end position="74"/>
    </location>
</feature>
<evidence type="ECO:0000313" key="3">
    <source>
        <dbReference type="Proteomes" id="UP001063166"/>
    </source>
</evidence>
<feature type="transmembrane region" description="Helical" evidence="1">
    <location>
        <begin position="12"/>
        <end position="30"/>
    </location>
</feature>
<keyword evidence="3" id="KW-1185">Reference proteome</keyword>
<accession>A0A9P3PMF9</accession>
<dbReference type="Proteomes" id="UP001063166">
    <property type="component" value="Unassembled WGS sequence"/>
</dbReference>
<dbReference type="OrthoDB" id="3011762at2759"/>
<proteinExistence type="predicted"/>
<gene>
    <name evidence="2" type="ORF">LshimejAT787_0500290</name>
</gene>
<organism evidence="2 3">
    <name type="scientific">Lyophyllum shimeji</name>
    <name type="common">Hon-shimeji</name>
    <name type="synonym">Tricholoma shimeji</name>
    <dbReference type="NCBI Taxonomy" id="47721"/>
    <lineage>
        <taxon>Eukaryota</taxon>
        <taxon>Fungi</taxon>
        <taxon>Dikarya</taxon>
        <taxon>Basidiomycota</taxon>
        <taxon>Agaricomycotina</taxon>
        <taxon>Agaricomycetes</taxon>
        <taxon>Agaricomycetidae</taxon>
        <taxon>Agaricales</taxon>
        <taxon>Tricholomatineae</taxon>
        <taxon>Lyophyllaceae</taxon>
        <taxon>Lyophyllum</taxon>
    </lineage>
</organism>
<sequence>MPDTMHEQSFKLIAAFTFYYLVERLLAYVVSKHLHPLEFQRTLRASHKRPVYFGILLGAFISLFSFPFCANAFWQYTPVSQDKPHAEPLSLSAEICITSRGVLWVSELNRLDLYPGYLYHHLGSIVMLLSGFHLDLLELLFLPFTTLVSEIPGDLIWILAAHQEMDPRFIDNPVWERRRKNLQAVNIWVYALMRIPSIPVIAHSAVLLIQRNESRWSSKASRAVLGWVFFVLLAYLGWVVAYLRRQTQTLYRTEARCTQERTKSSLARIGKRKHGDWEIRESISTSVH</sequence>
<protein>
    <recommendedName>
        <fullName evidence="4">TLC domain-containing protein</fullName>
    </recommendedName>
</protein>
<comment type="caution">
    <text evidence="2">The sequence shown here is derived from an EMBL/GenBank/DDBJ whole genome shotgun (WGS) entry which is preliminary data.</text>
</comment>
<evidence type="ECO:0008006" key="4">
    <source>
        <dbReference type="Google" id="ProtNLM"/>
    </source>
</evidence>
<evidence type="ECO:0000256" key="1">
    <source>
        <dbReference type="SAM" id="Phobius"/>
    </source>
</evidence>
<dbReference type="AlphaFoldDB" id="A0A9P3PMF9"/>
<keyword evidence="1" id="KW-0812">Transmembrane</keyword>
<keyword evidence="1" id="KW-1133">Transmembrane helix</keyword>
<feature type="transmembrane region" description="Helical" evidence="1">
    <location>
        <begin position="187"/>
        <end position="209"/>
    </location>
</feature>
<feature type="transmembrane region" description="Helical" evidence="1">
    <location>
        <begin position="224"/>
        <end position="243"/>
    </location>
</feature>
<reference evidence="2" key="1">
    <citation type="submission" date="2022-07" db="EMBL/GenBank/DDBJ databases">
        <title>The genome of Lyophyllum shimeji provides insight into the initial evolution of ectomycorrhizal fungal genome.</title>
        <authorList>
            <person name="Kobayashi Y."/>
            <person name="Shibata T."/>
            <person name="Hirakawa H."/>
            <person name="Shigenobu S."/>
            <person name="Nishiyama T."/>
            <person name="Yamada A."/>
            <person name="Hasebe M."/>
            <person name="Kawaguchi M."/>
        </authorList>
    </citation>
    <scope>NUCLEOTIDE SEQUENCE</scope>
    <source>
        <strain evidence="2">AT787</strain>
    </source>
</reference>
<evidence type="ECO:0000313" key="2">
    <source>
        <dbReference type="EMBL" id="GLB38164.1"/>
    </source>
</evidence>
<name>A0A9P3PMF9_LYOSH</name>